<dbReference type="EMBL" id="BMWP01000002">
    <property type="protein sequence ID" value="GGW24061.1"/>
    <property type="molecule type" value="Genomic_DNA"/>
</dbReference>
<proteinExistence type="predicted"/>
<evidence type="ECO:0000313" key="1">
    <source>
        <dbReference type="EMBL" id="GGW24061.1"/>
    </source>
</evidence>
<sequence>MILNIVIFTATSLFKLNELFSIYRQLLYYDQGGFQKTNKMVGNEATDFKGN</sequence>
<reference evidence="1" key="1">
    <citation type="journal article" date="2014" name="Int. J. Syst. Evol. Microbiol.">
        <title>Complete genome sequence of Corynebacterium casei LMG S-19264T (=DSM 44701T), isolated from a smear-ripened cheese.</title>
        <authorList>
            <consortium name="US DOE Joint Genome Institute (JGI-PGF)"/>
            <person name="Walter F."/>
            <person name="Albersmeier A."/>
            <person name="Kalinowski J."/>
            <person name="Ruckert C."/>
        </authorList>
    </citation>
    <scope>NUCLEOTIDE SEQUENCE</scope>
    <source>
        <strain evidence="1">KCTC 12113</strain>
    </source>
</reference>
<accession>A0A918INC7</accession>
<evidence type="ECO:0000313" key="2">
    <source>
        <dbReference type="Proteomes" id="UP000634668"/>
    </source>
</evidence>
<gene>
    <name evidence="1" type="ORF">GCM10007383_05710</name>
</gene>
<name>A0A918INC7_9FLAO</name>
<keyword evidence="2" id="KW-1185">Reference proteome</keyword>
<organism evidence="1 2">
    <name type="scientific">Arenibacter certesii</name>
    <dbReference type="NCBI Taxonomy" id="228955"/>
    <lineage>
        <taxon>Bacteria</taxon>
        <taxon>Pseudomonadati</taxon>
        <taxon>Bacteroidota</taxon>
        <taxon>Flavobacteriia</taxon>
        <taxon>Flavobacteriales</taxon>
        <taxon>Flavobacteriaceae</taxon>
        <taxon>Arenibacter</taxon>
    </lineage>
</organism>
<protein>
    <submittedName>
        <fullName evidence="1">Uncharacterized protein</fullName>
    </submittedName>
</protein>
<comment type="caution">
    <text evidence="1">The sequence shown here is derived from an EMBL/GenBank/DDBJ whole genome shotgun (WGS) entry which is preliminary data.</text>
</comment>
<dbReference type="Proteomes" id="UP000634668">
    <property type="component" value="Unassembled WGS sequence"/>
</dbReference>
<reference evidence="1" key="2">
    <citation type="submission" date="2020-09" db="EMBL/GenBank/DDBJ databases">
        <authorList>
            <person name="Sun Q."/>
            <person name="Kim S."/>
        </authorList>
    </citation>
    <scope>NUCLEOTIDE SEQUENCE</scope>
    <source>
        <strain evidence="1">KCTC 12113</strain>
    </source>
</reference>
<dbReference type="AlphaFoldDB" id="A0A918INC7"/>